<evidence type="ECO:0000313" key="2">
    <source>
        <dbReference type="Proteomes" id="UP000317617"/>
    </source>
</evidence>
<dbReference type="EMBL" id="BJMU01000007">
    <property type="protein sequence ID" value="GEB83115.1"/>
    <property type="molecule type" value="Genomic_DNA"/>
</dbReference>
<name>A0A4Y3TQQ1_9PROT</name>
<gene>
    <name evidence="1" type="ORF">AOR01nite_15920</name>
</gene>
<proteinExistence type="predicted"/>
<dbReference type="AlphaFoldDB" id="A0A4Y3TQQ1"/>
<protein>
    <submittedName>
        <fullName evidence="1">Uncharacterized protein</fullName>
    </submittedName>
</protein>
<comment type="caution">
    <text evidence="1">The sequence shown here is derived from an EMBL/GenBank/DDBJ whole genome shotgun (WGS) entry which is preliminary data.</text>
</comment>
<accession>A0A4Y3TQQ1</accession>
<evidence type="ECO:0000313" key="1">
    <source>
        <dbReference type="EMBL" id="GEB83115.1"/>
    </source>
</evidence>
<keyword evidence="2" id="KW-1185">Reference proteome</keyword>
<reference evidence="1 2" key="1">
    <citation type="submission" date="2019-06" db="EMBL/GenBank/DDBJ databases">
        <title>Whole genome shotgun sequence of Acetobacter orleanensis NBRC 13752.</title>
        <authorList>
            <person name="Hosoyama A."/>
            <person name="Uohara A."/>
            <person name="Ohji S."/>
            <person name="Ichikawa N."/>
        </authorList>
    </citation>
    <scope>NUCLEOTIDE SEQUENCE [LARGE SCALE GENOMIC DNA]</scope>
    <source>
        <strain evidence="1 2">NBRC 13752</strain>
    </source>
</reference>
<dbReference type="Proteomes" id="UP000317617">
    <property type="component" value="Unassembled WGS sequence"/>
</dbReference>
<sequence length="61" mass="6393">MRDRAIPAELCVIAESIRPVSRDVKTAALDGATSIPLAAIRNNADCPAGQPPLIDNIPARS</sequence>
<organism evidence="1 2">
    <name type="scientific">Acetobacter orleanensis</name>
    <dbReference type="NCBI Taxonomy" id="104099"/>
    <lineage>
        <taxon>Bacteria</taxon>
        <taxon>Pseudomonadati</taxon>
        <taxon>Pseudomonadota</taxon>
        <taxon>Alphaproteobacteria</taxon>
        <taxon>Acetobacterales</taxon>
        <taxon>Acetobacteraceae</taxon>
        <taxon>Acetobacter</taxon>
    </lineage>
</organism>